<evidence type="ECO:0000313" key="3">
    <source>
        <dbReference type="Proteomes" id="UP001157355"/>
    </source>
</evidence>
<gene>
    <name evidence="2" type="ORF">GCM10010873_08750</name>
</gene>
<dbReference type="Pfam" id="PF04390">
    <property type="entry name" value="LptE"/>
    <property type="match status" value="1"/>
</dbReference>
<evidence type="ECO:0008006" key="4">
    <source>
        <dbReference type="Google" id="ProtNLM"/>
    </source>
</evidence>
<dbReference type="EMBL" id="BSPP01000004">
    <property type="protein sequence ID" value="GLS85901.1"/>
    <property type="molecule type" value="Genomic_DNA"/>
</dbReference>
<keyword evidence="3" id="KW-1185">Reference proteome</keyword>
<comment type="caution">
    <text evidence="2">The sequence shown here is derived from an EMBL/GenBank/DDBJ whole genome shotgun (WGS) entry which is preliminary data.</text>
</comment>
<feature type="chain" id="PRO_5041401174" description="LPS-assembly lipoprotein" evidence="1">
    <location>
        <begin position="29"/>
        <end position="164"/>
    </location>
</feature>
<dbReference type="RefSeq" id="WP_284324113.1">
    <property type="nucleotide sequence ID" value="NZ_BSPP01000004.1"/>
</dbReference>
<organism evidence="2 3">
    <name type="scientific">Cypionkella aquatica</name>
    <dbReference type="NCBI Taxonomy" id="1756042"/>
    <lineage>
        <taxon>Bacteria</taxon>
        <taxon>Pseudomonadati</taxon>
        <taxon>Pseudomonadota</taxon>
        <taxon>Alphaproteobacteria</taxon>
        <taxon>Rhodobacterales</taxon>
        <taxon>Paracoccaceae</taxon>
        <taxon>Cypionkella</taxon>
    </lineage>
</organism>
<keyword evidence="1" id="KW-0732">Signal</keyword>
<dbReference type="AlphaFoldDB" id="A0AA37U549"/>
<feature type="signal peptide" evidence="1">
    <location>
        <begin position="1"/>
        <end position="28"/>
    </location>
</feature>
<name>A0AA37U549_9RHOB</name>
<dbReference type="Proteomes" id="UP001157355">
    <property type="component" value="Unassembled WGS sequence"/>
</dbReference>
<dbReference type="Gene3D" id="3.30.160.150">
    <property type="entry name" value="Lipoprotein like domain"/>
    <property type="match status" value="1"/>
</dbReference>
<sequence>MNATRPNRRLFLLTPLALVACGFTPAYGPNGPAQGIQTSIRVADPTDKNAFDLVERLEERLGRPQNQRFNLTYTIKTTAVGVGITPDNAITRYNLNGVIDWALINRATDARVTGGQVTSFTSYSAIGSTVAGLAAQEDAARRLMRILADQITARLLATSGVWNQ</sequence>
<evidence type="ECO:0000256" key="1">
    <source>
        <dbReference type="SAM" id="SignalP"/>
    </source>
</evidence>
<reference evidence="2 3" key="1">
    <citation type="journal article" date="2014" name="Int. J. Syst. Evol. Microbiol.">
        <title>Complete genome sequence of Corynebacterium casei LMG S-19264T (=DSM 44701T), isolated from a smear-ripened cheese.</title>
        <authorList>
            <consortium name="US DOE Joint Genome Institute (JGI-PGF)"/>
            <person name="Walter F."/>
            <person name="Albersmeier A."/>
            <person name="Kalinowski J."/>
            <person name="Ruckert C."/>
        </authorList>
    </citation>
    <scope>NUCLEOTIDE SEQUENCE [LARGE SCALE GENOMIC DNA]</scope>
    <source>
        <strain evidence="2 3">NBRC 111766</strain>
    </source>
</reference>
<dbReference type="GO" id="GO:0043165">
    <property type="term" value="P:Gram-negative-bacterium-type cell outer membrane assembly"/>
    <property type="evidence" value="ECO:0007669"/>
    <property type="project" value="InterPro"/>
</dbReference>
<protein>
    <recommendedName>
        <fullName evidence="4">LPS-assembly lipoprotein</fullName>
    </recommendedName>
</protein>
<evidence type="ECO:0000313" key="2">
    <source>
        <dbReference type="EMBL" id="GLS85901.1"/>
    </source>
</evidence>
<proteinExistence type="predicted"/>
<dbReference type="GO" id="GO:0019867">
    <property type="term" value="C:outer membrane"/>
    <property type="evidence" value="ECO:0007669"/>
    <property type="project" value="InterPro"/>
</dbReference>
<dbReference type="PROSITE" id="PS51257">
    <property type="entry name" value="PROKAR_LIPOPROTEIN"/>
    <property type="match status" value="1"/>
</dbReference>
<dbReference type="InterPro" id="IPR007485">
    <property type="entry name" value="LPS_assembly_LptE"/>
</dbReference>
<accession>A0AA37U549</accession>